<dbReference type="SUPFAM" id="SSF46977">
    <property type="entry name" value="Succinate dehydrogenase/fumarate reductase flavoprotein C-terminal domain"/>
    <property type="match status" value="1"/>
</dbReference>
<dbReference type="AlphaFoldDB" id="A0A0S4L6Y7"/>
<dbReference type="InterPro" id="IPR015939">
    <property type="entry name" value="Fum_Rdtase/Succ_DH_flav-like_C"/>
</dbReference>
<dbReference type="EC" id="1.4.3.16" evidence="4 10"/>
<dbReference type="SUPFAM" id="SSF51905">
    <property type="entry name" value="FAD/NAD(P)-binding domain"/>
    <property type="match status" value="1"/>
</dbReference>
<dbReference type="Pfam" id="PF02910">
    <property type="entry name" value="Succ_DH_flav_C"/>
    <property type="match status" value="1"/>
</dbReference>
<reference evidence="16 17" key="1">
    <citation type="submission" date="2015-10" db="EMBL/GenBank/DDBJ databases">
        <authorList>
            <person name="Gilbert D.G."/>
        </authorList>
    </citation>
    <scope>NUCLEOTIDE SEQUENCE [LARGE SCALE GENOMIC DNA]</scope>
    <source>
        <strain evidence="16">COMA1</strain>
    </source>
</reference>
<dbReference type="GO" id="GO:0034628">
    <property type="term" value="P:'de novo' NAD+ biosynthetic process from L-aspartate"/>
    <property type="evidence" value="ECO:0007669"/>
    <property type="project" value="TreeGrafter"/>
</dbReference>
<dbReference type="InterPro" id="IPR037099">
    <property type="entry name" value="Fum_R/Succ_DH_flav-like_C_sf"/>
</dbReference>
<dbReference type="SUPFAM" id="SSF56425">
    <property type="entry name" value="Succinate dehydrogenase/fumarate reductase flavoprotein, catalytic domain"/>
    <property type="match status" value="1"/>
</dbReference>
<dbReference type="Proteomes" id="UP000199032">
    <property type="component" value="Unassembled WGS sequence"/>
</dbReference>
<comment type="subcellular location">
    <subcellularLocation>
        <location evidence="12">Cytoplasm</location>
    </subcellularLocation>
</comment>
<evidence type="ECO:0000256" key="2">
    <source>
        <dbReference type="ARBA" id="ARBA00004950"/>
    </source>
</evidence>
<evidence type="ECO:0000313" key="17">
    <source>
        <dbReference type="Proteomes" id="UP000199032"/>
    </source>
</evidence>
<evidence type="ECO:0000256" key="3">
    <source>
        <dbReference type="ARBA" id="ARBA00008562"/>
    </source>
</evidence>
<feature type="domain" description="Fumarate reductase/succinate dehydrogenase flavoprotein-like C-terminal" evidence="15">
    <location>
        <begin position="428"/>
        <end position="526"/>
    </location>
</feature>
<evidence type="ECO:0000256" key="12">
    <source>
        <dbReference type="RuleBase" id="RU362049"/>
    </source>
</evidence>
<dbReference type="OrthoDB" id="9806724at2"/>
<proteinExistence type="inferred from homology"/>
<comment type="similarity">
    <text evidence="3 12">Belongs to the FAD-dependent oxidoreductase 2 family. NadB subfamily.</text>
</comment>
<gene>
    <name evidence="16" type="primary">nadB</name>
    <name evidence="16" type="ORF">COMA1_10586</name>
</gene>
<comment type="catalytic activity">
    <reaction evidence="9">
        <text>L-aspartate + O2 = iminosuccinate + H2O2</text>
        <dbReference type="Rhea" id="RHEA:25876"/>
        <dbReference type="ChEBI" id="CHEBI:15379"/>
        <dbReference type="ChEBI" id="CHEBI:16240"/>
        <dbReference type="ChEBI" id="CHEBI:29991"/>
        <dbReference type="ChEBI" id="CHEBI:77875"/>
        <dbReference type="EC" id="1.4.3.16"/>
    </reaction>
    <physiologicalReaction direction="left-to-right" evidence="9">
        <dbReference type="Rhea" id="RHEA:25877"/>
    </physiologicalReaction>
</comment>
<evidence type="ECO:0000256" key="10">
    <source>
        <dbReference type="NCBIfam" id="TIGR00551"/>
    </source>
</evidence>
<dbReference type="GO" id="GO:0008734">
    <property type="term" value="F:L-aspartate oxidase activity"/>
    <property type="evidence" value="ECO:0007669"/>
    <property type="project" value="UniProtKB-UniRule"/>
</dbReference>
<evidence type="ECO:0000256" key="11">
    <source>
        <dbReference type="PIRSR" id="PIRSR000171-1"/>
    </source>
</evidence>
<dbReference type="EMBL" id="CZQA01000001">
    <property type="protein sequence ID" value="CUS32352.1"/>
    <property type="molecule type" value="Genomic_DNA"/>
</dbReference>
<dbReference type="Gene3D" id="1.20.58.100">
    <property type="entry name" value="Fumarate reductase/succinate dehydrogenase flavoprotein-like, C-terminal domain"/>
    <property type="match status" value="1"/>
</dbReference>
<dbReference type="PANTHER" id="PTHR42716:SF2">
    <property type="entry name" value="L-ASPARTATE OXIDASE, CHLOROPLASTIC"/>
    <property type="match status" value="1"/>
</dbReference>
<accession>A0A0S4L6Y7</accession>
<dbReference type="Gene3D" id="3.90.700.10">
    <property type="entry name" value="Succinate dehydrogenase/fumarate reductase flavoprotein, catalytic domain"/>
    <property type="match status" value="1"/>
</dbReference>
<dbReference type="Pfam" id="PF00890">
    <property type="entry name" value="FAD_binding_2"/>
    <property type="match status" value="1"/>
</dbReference>
<dbReference type="PANTHER" id="PTHR42716">
    <property type="entry name" value="L-ASPARTATE OXIDASE"/>
    <property type="match status" value="1"/>
</dbReference>
<comment type="function">
    <text evidence="12">Catalyzes the oxidation of L-aspartate to iminoaspartate.</text>
</comment>
<dbReference type="STRING" id="1742972.COMA1_10586"/>
<dbReference type="GO" id="GO:0005737">
    <property type="term" value="C:cytoplasm"/>
    <property type="evidence" value="ECO:0007669"/>
    <property type="project" value="UniProtKB-SubCell"/>
</dbReference>
<organism evidence="16 17">
    <name type="scientific">Candidatus Nitrospira nitrosa</name>
    <dbReference type="NCBI Taxonomy" id="1742972"/>
    <lineage>
        <taxon>Bacteria</taxon>
        <taxon>Pseudomonadati</taxon>
        <taxon>Nitrospirota</taxon>
        <taxon>Nitrospiria</taxon>
        <taxon>Nitrospirales</taxon>
        <taxon>Nitrospiraceae</taxon>
        <taxon>Nitrospira</taxon>
    </lineage>
</organism>
<dbReference type="Gene3D" id="3.50.50.60">
    <property type="entry name" value="FAD/NAD(P)-binding domain"/>
    <property type="match status" value="1"/>
</dbReference>
<dbReference type="FunFam" id="3.90.700.10:FF:000002">
    <property type="entry name" value="L-aspartate oxidase"/>
    <property type="match status" value="1"/>
</dbReference>
<comment type="pathway">
    <text evidence="2 12">Cofactor biosynthesis; NAD(+) biosynthesis; iminoaspartate from L-aspartate (oxidase route): step 1/1.</text>
</comment>
<dbReference type="InterPro" id="IPR003953">
    <property type="entry name" value="FAD-dep_OxRdtase_2_FAD-bd"/>
</dbReference>
<evidence type="ECO:0000256" key="6">
    <source>
        <dbReference type="ARBA" id="ARBA00022642"/>
    </source>
</evidence>
<sequence>MPRSVPEADFLVIGSGVAGLRAALELCRVGRVIMLTKGHPLQSNSIFAQGGVAVALSEEDDVSIHLTDTVKAGHGLCRREAVRVLVEEGPDRIQELIQWGAKFDKAGGKFAFAREAAHSRSRILRARGDATGNEMVRALMAQAVRQQRIARLDYHFTVDLVVEGGRCSGAVVLDENSGEQFIIPAKAVVLSTGGAGQIFARTTNPPNATGDGMAMAFRAGAELQDMEFVQFHPTSLYLPSSPPFLLSEAMRGEGGQLRNNKGESFMTRYHPLGVLAPRDIVARAIWAEMAATRARHVYLDVTHLGADFVKRRFPTIYATCLRHDIDITEEWIPVSPSAHYMMGGVTTDLNGATTLPGLFAAGEVACSGVHGANRLASNSLLEGLVFGRRAGAAAIASAAHGSVSNMIESREPLPRGQGDRLEDVEKVRNSLRRIMWGQVGLIRSRESLVRATAQLARWERMVSRSFSTRADLEVKNMVQVARCVAEAALWRENSVGAHYRSDFPGTRRPGWKAHSRLCLTDRTTGRVESRPQGKLVPLRTPKTG</sequence>
<keyword evidence="5 12" id="KW-0285">Flavoprotein</keyword>
<keyword evidence="17" id="KW-1185">Reference proteome</keyword>
<evidence type="ECO:0000256" key="5">
    <source>
        <dbReference type="ARBA" id="ARBA00022630"/>
    </source>
</evidence>
<keyword evidence="7 12" id="KW-0274">FAD</keyword>
<dbReference type="UniPathway" id="UPA00253">
    <property type="reaction ID" value="UER00326"/>
</dbReference>
<evidence type="ECO:0000256" key="8">
    <source>
        <dbReference type="ARBA" id="ARBA00023002"/>
    </source>
</evidence>
<name>A0A0S4L6Y7_9BACT</name>
<keyword evidence="6 12" id="KW-0662">Pyridine nucleotide biosynthesis</keyword>
<dbReference type="PIRSF" id="PIRSF000171">
    <property type="entry name" value="SDHA_APRA_LASPO"/>
    <property type="match status" value="1"/>
</dbReference>
<keyword evidence="8 12" id="KW-0560">Oxidoreductase</keyword>
<dbReference type="InterPro" id="IPR005288">
    <property type="entry name" value="NadB"/>
</dbReference>
<evidence type="ECO:0000259" key="14">
    <source>
        <dbReference type="Pfam" id="PF00890"/>
    </source>
</evidence>
<feature type="active site" description="Proton acceptor" evidence="11">
    <location>
        <position position="278"/>
    </location>
</feature>
<dbReference type="InterPro" id="IPR036188">
    <property type="entry name" value="FAD/NAD-bd_sf"/>
</dbReference>
<evidence type="ECO:0000256" key="1">
    <source>
        <dbReference type="ARBA" id="ARBA00001974"/>
    </source>
</evidence>
<protein>
    <recommendedName>
        <fullName evidence="4 10">L-aspartate oxidase</fullName>
        <ecNumber evidence="4 10">1.4.3.16</ecNumber>
    </recommendedName>
</protein>
<evidence type="ECO:0000256" key="7">
    <source>
        <dbReference type="ARBA" id="ARBA00022827"/>
    </source>
</evidence>
<evidence type="ECO:0000259" key="15">
    <source>
        <dbReference type="Pfam" id="PF02910"/>
    </source>
</evidence>
<feature type="domain" description="FAD-dependent oxidoreductase 2 FAD-binding" evidence="14">
    <location>
        <begin position="9"/>
        <end position="380"/>
    </location>
</feature>
<evidence type="ECO:0000256" key="4">
    <source>
        <dbReference type="ARBA" id="ARBA00012173"/>
    </source>
</evidence>
<dbReference type="InterPro" id="IPR027477">
    <property type="entry name" value="Succ_DH/fumarate_Rdtase_cat_sf"/>
</dbReference>
<dbReference type="PRINTS" id="PR00368">
    <property type="entry name" value="FADPNR"/>
</dbReference>
<evidence type="ECO:0000256" key="13">
    <source>
        <dbReference type="SAM" id="MobiDB-lite"/>
    </source>
</evidence>
<dbReference type="RefSeq" id="WP_090743442.1">
    <property type="nucleotide sequence ID" value="NZ_CZQA01000001.1"/>
</dbReference>
<evidence type="ECO:0000313" key="16">
    <source>
        <dbReference type="EMBL" id="CUS32352.1"/>
    </source>
</evidence>
<comment type="cofactor">
    <cofactor evidence="1 12">
        <name>FAD</name>
        <dbReference type="ChEBI" id="CHEBI:57692"/>
    </cofactor>
</comment>
<evidence type="ECO:0000256" key="9">
    <source>
        <dbReference type="ARBA" id="ARBA00048305"/>
    </source>
</evidence>
<dbReference type="NCBIfam" id="TIGR00551">
    <property type="entry name" value="nadB"/>
    <property type="match status" value="1"/>
</dbReference>
<feature type="region of interest" description="Disordered" evidence="13">
    <location>
        <begin position="524"/>
        <end position="544"/>
    </location>
</feature>